<dbReference type="InterPro" id="IPR000595">
    <property type="entry name" value="cNMP-bd_dom"/>
</dbReference>
<evidence type="ECO:0000313" key="7">
    <source>
        <dbReference type="EMBL" id="URN96388.1"/>
    </source>
</evidence>
<feature type="domain" description="HTH crp-type" evidence="6">
    <location>
        <begin position="149"/>
        <end position="221"/>
    </location>
</feature>
<organism evidence="7 8">
    <name type="scientific">Candidatus Pristimantibacillus lignocellulolyticus</name>
    <dbReference type="NCBI Taxonomy" id="2994561"/>
    <lineage>
        <taxon>Bacteria</taxon>
        <taxon>Bacillati</taxon>
        <taxon>Bacillota</taxon>
        <taxon>Bacilli</taxon>
        <taxon>Bacillales</taxon>
        <taxon>Paenibacillaceae</taxon>
        <taxon>Candidatus Pristimantibacillus</taxon>
    </lineage>
</organism>
<dbReference type="EMBL" id="CP097899">
    <property type="protein sequence ID" value="URN96388.1"/>
    <property type="molecule type" value="Genomic_DNA"/>
</dbReference>
<dbReference type="PANTHER" id="PTHR24567">
    <property type="entry name" value="CRP FAMILY TRANSCRIPTIONAL REGULATORY PROTEIN"/>
    <property type="match status" value="1"/>
</dbReference>
<dbReference type="SUPFAM" id="SSF46785">
    <property type="entry name" value="Winged helix' DNA-binding domain"/>
    <property type="match status" value="1"/>
</dbReference>
<dbReference type="InterPro" id="IPR014710">
    <property type="entry name" value="RmlC-like_jellyroll"/>
</dbReference>
<evidence type="ECO:0000256" key="1">
    <source>
        <dbReference type="ARBA" id="ARBA00023015"/>
    </source>
</evidence>
<evidence type="ECO:0000313" key="8">
    <source>
        <dbReference type="Proteomes" id="UP001056756"/>
    </source>
</evidence>
<dbReference type="Gene3D" id="1.10.10.10">
    <property type="entry name" value="Winged helix-like DNA-binding domain superfamily/Winged helix DNA-binding domain"/>
    <property type="match status" value="1"/>
</dbReference>
<keyword evidence="1" id="KW-0805">Transcription regulation</keyword>
<dbReference type="GO" id="GO:0003700">
    <property type="term" value="F:DNA-binding transcription factor activity"/>
    <property type="evidence" value="ECO:0007669"/>
    <property type="project" value="TreeGrafter"/>
</dbReference>
<dbReference type="GO" id="GO:0005829">
    <property type="term" value="C:cytosol"/>
    <property type="evidence" value="ECO:0007669"/>
    <property type="project" value="TreeGrafter"/>
</dbReference>
<evidence type="ECO:0000256" key="2">
    <source>
        <dbReference type="ARBA" id="ARBA00023125"/>
    </source>
</evidence>
<dbReference type="InterPro" id="IPR012318">
    <property type="entry name" value="HTH_CRP"/>
</dbReference>
<dbReference type="KEGG" id="plig:NAG76_09290"/>
<dbReference type="Gene3D" id="2.60.120.10">
    <property type="entry name" value="Jelly Rolls"/>
    <property type="match status" value="1"/>
</dbReference>
<protein>
    <submittedName>
        <fullName evidence="7">Cyclic nucleotide-binding domain-containing protein</fullName>
    </submittedName>
</protein>
<dbReference type="InterPro" id="IPR050397">
    <property type="entry name" value="Env_Response_Regulators"/>
</dbReference>
<name>A0A9J6ZJY3_9BACL</name>
<keyword evidence="3" id="KW-0010">Activator</keyword>
<dbReference type="PROSITE" id="PS51063">
    <property type="entry name" value="HTH_CRP_2"/>
    <property type="match status" value="1"/>
</dbReference>
<keyword evidence="4" id="KW-0804">Transcription</keyword>
<evidence type="ECO:0000256" key="4">
    <source>
        <dbReference type="ARBA" id="ARBA00023163"/>
    </source>
</evidence>
<reference evidence="7" key="1">
    <citation type="submission" date="2022-05" db="EMBL/GenBank/DDBJ databases">
        <title>Novel bacterial taxa in a minimal lignocellulolytic consortium and its capacity to transform plastics disclosed by genome-resolved metagenomics.</title>
        <authorList>
            <person name="Rodriguez C.A.D."/>
            <person name="Diaz-Garcia L."/>
            <person name="Herrera K."/>
            <person name="Tarazona N.A."/>
            <person name="Sproer C."/>
            <person name="Overmann J."/>
            <person name="Jimenez D.J."/>
        </authorList>
    </citation>
    <scope>NUCLEOTIDE SEQUENCE</scope>
    <source>
        <strain evidence="7">MAG5</strain>
    </source>
</reference>
<dbReference type="SUPFAM" id="SSF51206">
    <property type="entry name" value="cAMP-binding domain-like"/>
    <property type="match status" value="1"/>
</dbReference>
<accession>A0A9J6ZJY3</accession>
<dbReference type="InterPro" id="IPR018490">
    <property type="entry name" value="cNMP-bd_dom_sf"/>
</dbReference>
<evidence type="ECO:0000259" key="5">
    <source>
        <dbReference type="PROSITE" id="PS50042"/>
    </source>
</evidence>
<dbReference type="Pfam" id="PF13545">
    <property type="entry name" value="HTH_Crp_2"/>
    <property type="match status" value="1"/>
</dbReference>
<feature type="domain" description="Cyclic nucleotide-binding" evidence="5">
    <location>
        <begin position="18"/>
        <end position="135"/>
    </location>
</feature>
<evidence type="ECO:0000259" key="6">
    <source>
        <dbReference type="PROSITE" id="PS51063"/>
    </source>
</evidence>
<proteinExistence type="predicted"/>
<gene>
    <name evidence="7" type="ORF">NAG76_09290</name>
</gene>
<dbReference type="Pfam" id="PF00027">
    <property type="entry name" value="cNMP_binding"/>
    <property type="match status" value="1"/>
</dbReference>
<dbReference type="Proteomes" id="UP001056756">
    <property type="component" value="Chromosome"/>
</dbReference>
<dbReference type="PROSITE" id="PS50042">
    <property type="entry name" value="CNMP_BINDING_3"/>
    <property type="match status" value="1"/>
</dbReference>
<keyword evidence="2" id="KW-0238">DNA-binding</keyword>
<dbReference type="PANTHER" id="PTHR24567:SF26">
    <property type="entry name" value="REGULATORY PROTEIN YEIL"/>
    <property type="match status" value="1"/>
</dbReference>
<dbReference type="InterPro" id="IPR036390">
    <property type="entry name" value="WH_DNA-bd_sf"/>
</dbReference>
<dbReference type="CDD" id="cd00038">
    <property type="entry name" value="CAP_ED"/>
    <property type="match status" value="1"/>
</dbReference>
<dbReference type="GO" id="GO:0003677">
    <property type="term" value="F:DNA binding"/>
    <property type="evidence" value="ECO:0007669"/>
    <property type="project" value="UniProtKB-KW"/>
</dbReference>
<evidence type="ECO:0000256" key="3">
    <source>
        <dbReference type="ARBA" id="ARBA00023159"/>
    </source>
</evidence>
<dbReference type="InterPro" id="IPR036388">
    <property type="entry name" value="WH-like_DNA-bd_sf"/>
</dbReference>
<dbReference type="AlphaFoldDB" id="A0A9J6ZJY3"/>
<sequence>MTHDEEQLQIKQWLTNNDIVELFHETTFAQMSLRQLQPGELLVENGDQVQHLYIQVEGKLKISTALPNGRTLLLRFCQPISLIGDIELINGEQAKVFVEAINTSTVIAIPYRALQEYELKHAQFLRYLLDHVSHKLNSISLSASVNVLTSVENRFASYLISIAQNTEHLKFKRGELETTKLTEIAELLGTSYRHLNRVIKKFVDQKLIQKNYNGIVIIDMEGLQKLSNGSLYQ</sequence>